<keyword evidence="2" id="KW-1185">Reference proteome</keyword>
<gene>
    <name evidence="1" type="ORF">HPB50_015191</name>
</gene>
<evidence type="ECO:0000313" key="1">
    <source>
        <dbReference type="EMBL" id="KAH6936261.1"/>
    </source>
</evidence>
<accession>A0ACB7SQQ0</accession>
<protein>
    <submittedName>
        <fullName evidence="1">Uncharacterized protein</fullName>
    </submittedName>
</protein>
<sequence length="88" mass="9353">MEETGLPKRDTDALKSSSPIAGNLTSEQWLAASGRVNTHALGFYAGTAKPPVSAVRRGLQRRRPLRALHIGVPGEYQPTSAMTAPRGA</sequence>
<name>A0ACB7SQQ0_HYAAI</name>
<organism evidence="1 2">
    <name type="scientific">Hyalomma asiaticum</name>
    <name type="common">Tick</name>
    <dbReference type="NCBI Taxonomy" id="266040"/>
    <lineage>
        <taxon>Eukaryota</taxon>
        <taxon>Metazoa</taxon>
        <taxon>Ecdysozoa</taxon>
        <taxon>Arthropoda</taxon>
        <taxon>Chelicerata</taxon>
        <taxon>Arachnida</taxon>
        <taxon>Acari</taxon>
        <taxon>Parasitiformes</taxon>
        <taxon>Ixodida</taxon>
        <taxon>Ixodoidea</taxon>
        <taxon>Ixodidae</taxon>
        <taxon>Hyalomminae</taxon>
        <taxon>Hyalomma</taxon>
    </lineage>
</organism>
<evidence type="ECO:0000313" key="2">
    <source>
        <dbReference type="Proteomes" id="UP000821845"/>
    </source>
</evidence>
<dbReference type="Proteomes" id="UP000821845">
    <property type="component" value="Chromosome 3"/>
</dbReference>
<dbReference type="EMBL" id="CM023483">
    <property type="protein sequence ID" value="KAH6936261.1"/>
    <property type="molecule type" value="Genomic_DNA"/>
</dbReference>
<reference evidence="1" key="1">
    <citation type="submission" date="2020-05" db="EMBL/GenBank/DDBJ databases">
        <title>Large-scale comparative analyses of tick genomes elucidate their genetic diversity and vector capacities.</title>
        <authorList>
            <person name="Jia N."/>
            <person name="Wang J."/>
            <person name="Shi W."/>
            <person name="Du L."/>
            <person name="Sun Y."/>
            <person name="Zhan W."/>
            <person name="Jiang J."/>
            <person name="Wang Q."/>
            <person name="Zhang B."/>
            <person name="Ji P."/>
            <person name="Sakyi L.B."/>
            <person name="Cui X."/>
            <person name="Yuan T."/>
            <person name="Jiang B."/>
            <person name="Yang W."/>
            <person name="Lam T.T.-Y."/>
            <person name="Chang Q."/>
            <person name="Ding S."/>
            <person name="Wang X."/>
            <person name="Zhu J."/>
            <person name="Ruan X."/>
            <person name="Zhao L."/>
            <person name="Wei J."/>
            <person name="Que T."/>
            <person name="Du C."/>
            <person name="Cheng J."/>
            <person name="Dai P."/>
            <person name="Han X."/>
            <person name="Huang E."/>
            <person name="Gao Y."/>
            <person name="Liu J."/>
            <person name="Shao H."/>
            <person name="Ye R."/>
            <person name="Li L."/>
            <person name="Wei W."/>
            <person name="Wang X."/>
            <person name="Wang C."/>
            <person name="Yang T."/>
            <person name="Huo Q."/>
            <person name="Li W."/>
            <person name="Guo W."/>
            <person name="Chen H."/>
            <person name="Zhou L."/>
            <person name="Ni X."/>
            <person name="Tian J."/>
            <person name="Zhou Y."/>
            <person name="Sheng Y."/>
            <person name="Liu T."/>
            <person name="Pan Y."/>
            <person name="Xia L."/>
            <person name="Li J."/>
            <person name="Zhao F."/>
            <person name="Cao W."/>
        </authorList>
    </citation>
    <scope>NUCLEOTIDE SEQUENCE</scope>
    <source>
        <strain evidence="1">Hyas-2018</strain>
    </source>
</reference>
<proteinExistence type="predicted"/>
<comment type="caution">
    <text evidence="1">The sequence shown here is derived from an EMBL/GenBank/DDBJ whole genome shotgun (WGS) entry which is preliminary data.</text>
</comment>